<feature type="region of interest" description="Disordered" evidence="1">
    <location>
        <begin position="115"/>
        <end position="152"/>
    </location>
</feature>
<evidence type="ECO:0000259" key="2">
    <source>
        <dbReference type="Pfam" id="PF13952"/>
    </source>
</evidence>
<gene>
    <name evidence="3" type="ORF">Scep_022322</name>
</gene>
<accession>A0AAP0HXN4</accession>
<evidence type="ECO:0000313" key="3">
    <source>
        <dbReference type="EMBL" id="KAK9105478.1"/>
    </source>
</evidence>
<dbReference type="PANTHER" id="PTHR48258">
    <property type="entry name" value="DUF4218 DOMAIN-CONTAINING PROTEIN-RELATED"/>
    <property type="match status" value="1"/>
</dbReference>
<comment type="caution">
    <text evidence="3">The sequence shown here is derived from an EMBL/GenBank/DDBJ whole genome shotgun (WGS) entry which is preliminary data.</text>
</comment>
<dbReference type="AlphaFoldDB" id="A0AAP0HXN4"/>
<feature type="compositionally biased region" description="Acidic residues" evidence="1">
    <location>
        <begin position="122"/>
        <end position="139"/>
    </location>
</feature>
<dbReference type="EMBL" id="JBBNAG010000009">
    <property type="protein sequence ID" value="KAK9105478.1"/>
    <property type="molecule type" value="Genomic_DNA"/>
</dbReference>
<evidence type="ECO:0000313" key="4">
    <source>
        <dbReference type="Proteomes" id="UP001419268"/>
    </source>
</evidence>
<reference evidence="3 4" key="1">
    <citation type="submission" date="2024-01" db="EMBL/GenBank/DDBJ databases">
        <title>Genome assemblies of Stephania.</title>
        <authorList>
            <person name="Yang L."/>
        </authorList>
    </citation>
    <scope>NUCLEOTIDE SEQUENCE [LARGE SCALE GENOMIC DNA]</scope>
    <source>
        <strain evidence="3">JXDWG</strain>
        <tissue evidence="3">Leaf</tissue>
    </source>
</reference>
<dbReference type="PANTHER" id="PTHR48258:SF4">
    <property type="entry name" value="DUF4216 DOMAIN-CONTAINING PROTEIN"/>
    <property type="match status" value="1"/>
</dbReference>
<dbReference type="Pfam" id="PF13952">
    <property type="entry name" value="DUF4216"/>
    <property type="match status" value="1"/>
</dbReference>
<organism evidence="3 4">
    <name type="scientific">Stephania cephalantha</name>
    <dbReference type="NCBI Taxonomy" id="152367"/>
    <lineage>
        <taxon>Eukaryota</taxon>
        <taxon>Viridiplantae</taxon>
        <taxon>Streptophyta</taxon>
        <taxon>Embryophyta</taxon>
        <taxon>Tracheophyta</taxon>
        <taxon>Spermatophyta</taxon>
        <taxon>Magnoliopsida</taxon>
        <taxon>Ranunculales</taxon>
        <taxon>Menispermaceae</taxon>
        <taxon>Menispermoideae</taxon>
        <taxon>Cissampelideae</taxon>
        <taxon>Stephania</taxon>
    </lineage>
</organism>
<dbReference type="InterPro" id="IPR025312">
    <property type="entry name" value="DUF4216"/>
</dbReference>
<sequence>MLFKCDWFDPTQNGTRLLRKLGLVKVHKNRRFNRYEPFILAMQAHQVYYLPYPTYGRRERSDWLAICKLQPKFVNETNVISSEMTISDNAFQADQNENMDIVEVDVDPLASTVVDPTSEIVSDNDEFETNADDEEDDEFTSSSYSGSEDEFE</sequence>
<name>A0AAP0HXN4_9MAGN</name>
<keyword evidence="4" id="KW-1185">Reference proteome</keyword>
<proteinExistence type="predicted"/>
<evidence type="ECO:0000256" key="1">
    <source>
        <dbReference type="SAM" id="MobiDB-lite"/>
    </source>
</evidence>
<protein>
    <recommendedName>
        <fullName evidence="2">DUF4216 domain-containing protein</fullName>
    </recommendedName>
</protein>
<dbReference type="Proteomes" id="UP001419268">
    <property type="component" value="Unassembled WGS sequence"/>
</dbReference>
<feature type="domain" description="DUF4216" evidence="2">
    <location>
        <begin position="1"/>
        <end position="64"/>
    </location>
</feature>